<name>A0ACB9AT18_9ASTR</name>
<protein>
    <submittedName>
        <fullName evidence="1">Uncharacterized protein</fullName>
    </submittedName>
</protein>
<reference evidence="2" key="1">
    <citation type="journal article" date="2022" name="Mol. Ecol. Resour.">
        <title>The genomes of chicory, endive, great burdock and yacon provide insights into Asteraceae palaeo-polyploidization history and plant inulin production.</title>
        <authorList>
            <person name="Fan W."/>
            <person name="Wang S."/>
            <person name="Wang H."/>
            <person name="Wang A."/>
            <person name="Jiang F."/>
            <person name="Liu H."/>
            <person name="Zhao H."/>
            <person name="Xu D."/>
            <person name="Zhang Y."/>
        </authorList>
    </citation>
    <scope>NUCLEOTIDE SEQUENCE [LARGE SCALE GENOMIC DNA]</scope>
    <source>
        <strain evidence="2">cv. Yunnan</strain>
    </source>
</reference>
<evidence type="ECO:0000313" key="2">
    <source>
        <dbReference type="Proteomes" id="UP001056120"/>
    </source>
</evidence>
<organism evidence="1 2">
    <name type="scientific">Smallanthus sonchifolius</name>
    <dbReference type="NCBI Taxonomy" id="185202"/>
    <lineage>
        <taxon>Eukaryota</taxon>
        <taxon>Viridiplantae</taxon>
        <taxon>Streptophyta</taxon>
        <taxon>Embryophyta</taxon>
        <taxon>Tracheophyta</taxon>
        <taxon>Spermatophyta</taxon>
        <taxon>Magnoliopsida</taxon>
        <taxon>eudicotyledons</taxon>
        <taxon>Gunneridae</taxon>
        <taxon>Pentapetalae</taxon>
        <taxon>asterids</taxon>
        <taxon>campanulids</taxon>
        <taxon>Asterales</taxon>
        <taxon>Asteraceae</taxon>
        <taxon>Asteroideae</taxon>
        <taxon>Heliantheae alliance</taxon>
        <taxon>Millerieae</taxon>
        <taxon>Smallanthus</taxon>
    </lineage>
</organism>
<proteinExistence type="predicted"/>
<dbReference type="Proteomes" id="UP001056120">
    <property type="component" value="Linkage Group LG24"/>
</dbReference>
<gene>
    <name evidence="1" type="ORF">L1987_71797</name>
</gene>
<comment type="caution">
    <text evidence="1">The sequence shown here is derived from an EMBL/GenBank/DDBJ whole genome shotgun (WGS) entry which is preliminary data.</text>
</comment>
<evidence type="ECO:0000313" key="1">
    <source>
        <dbReference type="EMBL" id="KAI3713224.1"/>
    </source>
</evidence>
<accession>A0ACB9AT18</accession>
<reference evidence="1 2" key="2">
    <citation type="journal article" date="2022" name="Mol. Ecol. Resour.">
        <title>The genomes of chicory, endive, great burdock and yacon provide insights into Asteraceae paleo-polyploidization history and plant inulin production.</title>
        <authorList>
            <person name="Fan W."/>
            <person name="Wang S."/>
            <person name="Wang H."/>
            <person name="Wang A."/>
            <person name="Jiang F."/>
            <person name="Liu H."/>
            <person name="Zhao H."/>
            <person name="Xu D."/>
            <person name="Zhang Y."/>
        </authorList>
    </citation>
    <scope>NUCLEOTIDE SEQUENCE [LARGE SCALE GENOMIC DNA]</scope>
    <source>
        <strain evidence="2">cv. Yunnan</strain>
        <tissue evidence="1">Leaves</tissue>
    </source>
</reference>
<dbReference type="EMBL" id="CM042041">
    <property type="protein sequence ID" value="KAI3713224.1"/>
    <property type="molecule type" value="Genomic_DNA"/>
</dbReference>
<keyword evidence="2" id="KW-1185">Reference proteome</keyword>
<sequence>MITKLSVCTLLWLLSEEFYALLLDDINVVRYGFQEIGWETIGLEPKILSLIPVNTNEIKPESSPISSKVTPEIIDPEPVDDLNDNKPPQEDDPGPGLHEKEKDSSSALDDHNLQIVEQREHTAKTRKHNLPKN</sequence>